<proteinExistence type="predicted"/>
<name>A0A9W6KGV3_9ACTN</name>
<organism evidence="1 2">
    <name type="scientific">Dactylosporangium matsuzakiense</name>
    <dbReference type="NCBI Taxonomy" id="53360"/>
    <lineage>
        <taxon>Bacteria</taxon>
        <taxon>Bacillati</taxon>
        <taxon>Actinomycetota</taxon>
        <taxon>Actinomycetes</taxon>
        <taxon>Micromonosporales</taxon>
        <taxon>Micromonosporaceae</taxon>
        <taxon>Dactylosporangium</taxon>
    </lineage>
</organism>
<gene>
    <name evidence="1" type="ORF">GCM10017581_035740</name>
</gene>
<dbReference type="AlphaFoldDB" id="A0A9W6KGV3"/>
<keyword evidence="2" id="KW-1185">Reference proteome</keyword>
<comment type="caution">
    <text evidence="1">The sequence shown here is derived from an EMBL/GenBank/DDBJ whole genome shotgun (WGS) entry which is preliminary data.</text>
</comment>
<dbReference type="Proteomes" id="UP001143480">
    <property type="component" value="Unassembled WGS sequence"/>
</dbReference>
<sequence length="81" mass="8620">MSTFPFAMIVSQSSLAEQYGSAWNGETFEYASALPSAPVVVHAVAVRPPRAYRTRNALAATLRRVAAAVAPAPAVYSRPAR</sequence>
<dbReference type="EMBL" id="BSFP01000018">
    <property type="protein sequence ID" value="GLL01832.1"/>
    <property type="molecule type" value="Genomic_DNA"/>
</dbReference>
<dbReference type="RefSeq" id="WP_261963636.1">
    <property type="nucleotide sequence ID" value="NZ_BAAAXA010000003.1"/>
</dbReference>
<accession>A0A9W6KGV3</accession>
<protein>
    <submittedName>
        <fullName evidence="1">Uncharacterized protein</fullName>
    </submittedName>
</protein>
<evidence type="ECO:0000313" key="2">
    <source>
        <dbReference type="Proteomes" id="UP001143480"/>
    </source>
</evidence>
<evidence type="ECO:0000313" key="1">
    <source>
        <dbReference type="EMBL" id="GLL01832.1"/>
    </source>
</evidence>
<reference evidence="1" key="1">
    <citation type="journal article" date="2014" name="Int. J. Syst. Evol. Microbiol.">
        <title>Complete genome sequence of Corynebacterium casei LMG S-19264T (=DSM 44701T), isolated from a smear-ripened cheese.</title>
        <authorList>
            <consortium name="US DOE Joint Genome Institute (JGI-PGF)"/>
            <person name="Walter F."/>
            <person name="Albersmeier A."/>
            <person name="Kalinowski J."/>
            <person name="Ruckert C."/>
        </authorList>
    </citation>
    <scope>NUCLEOTIDE SEQUENCE</scope>
    <source>
        <strain evidence="1">VKM Ac-1321</strain>
    </source>
</reference>
<reference evidence="1" key="2">
    <citation type="submission" date="2023-01" db="EMBL/GenBank/DDBJ databases">
        <authorList>
            <person name="Sun Q."/>
            <person name="Evtushenko L."/>
        </authorList>
    </citation>
    <scope>NUCLEOTIDE SEQUENCE</scope>
    <source>
        <strain evidence="1">VKM Ac-1321</strain>
    </source>
</reference>